<dbReference type="EMBL" id="CP030918">
    <property type="protein sequence ID" value="AXC48531.1"/>
    <property type="molecule type" value="Genomic_DNA"/>
</dbReference>
<dbReference type="PANTHER" id="PTHR36699">
    <property type="entry name" value="LD-TRANSPEPTIDASE"/>
    <property type="match status" value="1"/>
</dbReference>
<feature type="chain" id="PRO_5016599686" description="L,D-TPase catalytic domain-containing protein" evidence="8">
    <location>
        <begin position="22"/>
        <end position="172"/>
    </location>
</feature>
<evidence type="ECO:0000256" key="4">
    <source>
        <dbReference type="ARBA" id="ARBA00022960"/>
    </source>
</evidence>
<dbReference type="InterPro" id="IPR005490">
    <property type="entry name" value="LD_TPept_cat_dom"/>
</dbReference>
<dbReference type="Gene3D" id="2.40.440.10">
    <property type="entry name" value="L,D-transpeptidase catalytic domain-like"/>
    <property type="match status" value="1"/>
</dbReference>
<dbReference type="RefSeq" id="WP_114074851.1">
    <property type="nucleotide sequence ID" value="NZ_CP030918.1"/>
</dbReference>
<keyword evidence="4 7" id="KW-0133">Cell shape</keyword>
<sequence length="172" mass="18803">MTRYFRALFGVFLLGVLVACAPTPSKIKTYTGPAVTMALVQKSSRKLYLMHNNQVLKSYDVGLGYEPIGSKMFEGDGRTPEGVYFIDRFNPNSLYHLSVGISYPSPADTARAATYGLPAGRDIFIHGRGAEGALAAKKKIRDWTAGCIAVNDKEIEEVFSMLRPGVPIVIQP</sequence>
<dbReference type="KEGG" id="pars:DRW48_01385"/>
<dbReference type="PROSITE" id="PS51257">
    <property type="entry name" value="PROKAR_LIPOPROTEIN"/>
    <property type="match status" value="1"/>
</dbReference>
<feature type="signal peptide" evidence="8">
    <location>
        <begin position="1"/>
        <end position="21"/>
    </location>
</feature>
<keyword evidence="8" id="KW-0732">Signal</keyword>
<dbReference type="SUPFAM" id="SSF141523">
    <property type="entry name" value="L,D-transpeptidase catalytic domain-like"/>
    <property type="match status" value="1"/>
</dbReference>
<evidence type="ECO:0000256" key="8">
    <source>
        <dbReference type="SAM" id="SignalP"/>
    </source>
</evidence>
<name>A0A344PGM6_9RHOB</name>
<gene>
    <name evidence="10" type="ORF">DRW48_01385</name>
</gene>
<dbReference type="OrthoDB" id="9809748at2"/>
<feature type="active site" description="Nucleophile" evidence="7">
    <location>
        <position position="147"/>
    </location>
</feature>
<evidence type="ECO:0000313" key="11">
    <source>
        <dbReference type="Proteomes" id="UP000252023"/>
    </source>
</evidence>
<organism evidence="10 11">
    <name type="scientific">Paracoccus suum</name>
    <dbReference type="NCBI Taxonomy" id="2259340"/>
    <lineage>
        <taxon>Bacteria</taxon>
        <taxon>Pseudomonadati</taxon>
        <taxon>Pseudomonadota</taxon>
        <taxon>Alphaproteobacteria</taxon>
        <taxon>Rhodobacterales</taxon>
        <taxon>Paracoccaceae</taxon>
        <taxon>Paracoccus</taxon>
    </lineage>
</organism>
<keyword evidence="6 7" id="KW-0961">Cell wall biogenesis/degradation</keyword>
<dbReference type="GO" id="GO:0004180">
    <property type="term" value="F:carboxypeptidase activity"/>
    <property type="evidence" value="ECO:0007669"/>
    <property type="project" value="UniProtKB-ARBA"/>
</dbReference>
<dbReference type="GO" id="GO:0071555">
    <property type="term" value="P:cell wall organization"/>
    <property type="evidence" value="ECO:0007669"/>
    <property type="project" value="UniProtKB-UniRule"/>
</dbReference>
<dbReference type="Proteomes" id="UP000252023">
    <property type="component" value="Chromosome"/>
</dbReference>
<evidence type="ECO:0000259" key="9">
    <source>
        <dbReference type="PROSITE" id="PS52029"/>
    </source>
</evidence>
<proteinExistence type="inferred from homology"/>
<comment type="similarity">
    <text evidence="2">Belongs to the YkuD family.</text>
</comment>
<dbReference type="UniPathway" id="UPA00219"/>
<feature type="domain" description="L,D-TPase catalytic" evidence="9">
    <location>
        <begin position="36"/>
        <end position="171"/>
    </location>
</feature>
<protein>
    <recommendedName>
        <fullName evidence="9">L,D-TPase catalytic domain-containing protein</fullName>
    </recommendedName>
</protein>
<evidence type="ECO:0000256" key="2">
    <source>
        <dbReference type="ARBA" id="ARBA00005992"/>
    </source>
</evidence>
<evidence type="ECO:0000256" key="3">
    <source>
        <dbReference type="ARBA" id="ARBA00022679"/>
    </source>
</evidence>
<keyword evidence="5 7" id="KW-0573">Peptidoglycan synthesis</keyword>
<evidence type="ECO:0000256" key="1">
    <source>
        <dbReference type="ARBA" id="ARBA00004752"/>
    </source>
</evidence>
<dbReference type="AlphaFoldDB" id="A0A344PGM6"/>
<dbReference type="CDD" id="cd16913">
    <property type="entry name" value="YkuD_like"/>
    <property type="match status" value="1"/>
</dbReference>
<reference evidence="11" key="1">
    <citation type="submission" date="2018-07" db="EMBL/GenBank/DDBJ databases">
        <title>Genome sequencing of Paracoccus sp. SC2-6.</title>
        <authorList>
            <person name="Heo J."/>
            <person name="Kim S.-J."/>
            <person name="Kwon S.-W."/>
        </authorList>
    </citation>
    <scope>NUCLEOTIDE SEQUENCE [LARGE SCALE GENOMIC DNA]</scope>
    <source>
        <strain evidence="11">SC2-6</strain>
    </source>
</reference>
<keyword evidence="3" id="KW-0808">Transferase</keyword>
<feature type="active site" description="Proton donor/acceptor" evidence="7">
    <location>
        <position position="126"/>
    </location>
</feature>
<evidence type="ECO:0000256" key="6">
    <source>
        <dbReference type="ARBA" id="ARBA00023316"/>
    </source>
</evidence>
<dbReference type="InterPro" id="IPR038063">
    <property type="entry name" value="Transpep_catalytic_dom"/>
</dbReference>
<dbReference type="GO" id="GO:0016740">
    <property type="term" value="F:transferase activity"/>
    <property type="evidence" value="ECO:0007669"/>
    <property type="project" value="UniProtKB-KW"/>
</dbReference>
<dbReference type="PANTHER" id="PTHR36699:SF1">
    <property type="entry name" value="L,D-TRANSPEPTIDASE YAFK-RELATED"/>
    <property type="match status" value="1"/>
</dbReference>
<dbReference type="GO" id="GO:0009252">
    <property type="term" value="P:peptidoglycan biosynthetic process"/>
    <property type="evidence" value="ECO:0007669"/>
    <property type="project" value="UniProtKB-UniPathway"/>
</dbReference>
<evidence type="ECO:0000313" key="10">
    <source>
        <dbReference type="EMBL" id="AXC48531.1"/>
    </source>
</evidence>
<evidence type="ECO:0000256" key="5">
    <source>
        <dbReference type="ARBA" id="ARBA00022984"/>
    </source>
</evidence>
<dbReference type="PROSITE" id="PS52029">
    <property type="entry name" value="LD_TPASE"/>
    <property type="match status" value="1"/>
</dbReference>
<dbReference type="GO" id="GO:0008360">
    <property type="term" value="P:regulation of cell shape"/>
    <property type="evidence" value="ECO:0007669"/>
    <property type="project" value="UniProtKB-UniRule"/>
</dbReference>
<dbReference type="Pfam" id="PF03734">
    <property type="entry name" value="YkuD"/>
    <property type="match status" value="1"/>
</dbReference>
<accession>A0A344PGM6</accession>
<keyword evidence="11" id="KW-1185">Reference proteome</keyword>
<comment type="pathway">
    <text evidence="1 7">Cell wall biogenesis; peptidoglycan biosynthesis.</text>
</comment>
<evidence type="ECO:0000256" key="7">
    <source>
        <dbReference type="PROSITE-ProRule" id="PRU01373"/>
    </source>
</evidence>